<dbReference type="Pfam" id="PF00270">
    <property type="entry name" value="DEAD"/>
    <property type="match status" value="1"/>
</dbReference>
<keyword evidence="6" id="KW-0413">Isomerase</keyword>
<keyword evidence="15" id="KW-1185">Reference proteome</keyword>
<feature type="region of interest" description="Disordered" evidence="11">
    <location>
        <begin position="1000"/>
        <end position="1047"/>
    </location>
</feature>
<dbReference type="Gene3D" id="1.10.10.10">
    <property type="entry name" value="Winged helix-like DNA-binding domain superfamily/Winged helix DNA-binding domain"/>
    <property type="match status" value="1"/>
</dbReference>
<dbReference type="InterPro" id="IPR001650">
    <property type="entry name" value="Helicase_C-like"/>
</dbReference>
<evidence type="ECO:0000256" key="9">
    <source>
        <dbReference type="ARBA" id="ARBA00034808"/>
    </source>
</evidence>
<evidence type="ECO:0000256" key="10">
    <source>
        <dbReference type="ARBA" id="ARBA00048988"/>
    </source>
</evidence>
<keyword evidence="5" id="KW-0067">ATP-binding</keyword>
<feature type="domain" description="Helicase ATP-binding" evidence="12">
    <location>
        <begin position="199"/>
        <end position="373"/>
    </location>
</feature>
<keyword evidence="4" id="KW-0347">Helicase</keyword>
<dbReference type="SMART" id="SM00490">
    <property type="entry name" value="HELICc"/>
    <property type="match status" value="1"/>
</dbReference>
<feature type="region of interest" description="Disordered" evidence="11">
    <location>
        <begin position="51"/>
        <end position="72"/>
    </location>
</feature>
<evidence type="ECO:0000256" key="6">
    <source>
        <dbReference type="ARBA" id="ARBA00023235"/>
    </source>
</evidence>
<keyword evidence="2" id="KW-0547">Nucleotide-binding</keyword>
<dbReference type="InterPro" id="IPR052247">
    <property type="entry name" value="Meiotic_Crossover_Helicase"/>
</dbReference>
<dbReference type="GO" id="GO:0007131">
    <property type="term" value="P:reciprocal meiotic recombination"/>
    <property type="evidence" value="ECO:0007669"/>
    <property type="project" value="UniProtKB-ARBA"/>
</dbReference>
<evidence type="ECO:0000256" key="11">
    <source>
        <dbReference type="SAM" id="MobiDB-lite"/>
    </source>
</evidence>
<dbReference type="PROSITE" id="PS51192">
    <property type="entry name" value="HELICASE_ATP_BIND_1"/>
    <property type="match status" value="1"/>
</dbReference>
<dbReference type="Gene3D" id="3.40.50.300">
    <property type="entry name" value="P-loop containing nucleotide triphosphate hydrolases"/>
    <property type="match status" value="2"/>
</dbReference>
<dbReference type="Proteomes" id="UP000799772">
    <property type="component" value="Unassembled WGS sequence"/>
</dbReference>
<evidence type="ECO:0000256" key="1">
    <source>
        <dbReference type="ARBA" id="ARBA00010140"/>
    </source>
</evidence>
<dbReference type="InterPro" id="IPR004179">
    <property type="entry name" value="Sec63-dom"/>
</dbReference>
<protein>
    <recommendedName>
        <fullName evidence="9">DNA 3'-5' helicase</fullName>
        <ecNumber evidence="9">5.6.2.4</ecNumber>
    </recommendedName>
</protein>
<gene>
    <name evidence="14" type="ORF">NA57DRAFT_70257</name>
</gene>
<name>A0A9P4IM34_9PEZI</name>
<feature type="compositionally biased region" description="Polar residues" evidence="11">
    <location>
        <begin position="52"/>
        <end position="67"/>
    </location>
</feature>
<dbReference type="Pfam" id="PF00271">
    <property type="entry name" value="Helicase_C"/>
    <property type="match status" value="1"/>
</dbReference>
<dbReference type="Pfam" id="PF23445">
    <property type="entry name" value="WHD_SNRNP200"/>
    <property type="match status" value="1"/>
</dbReference>
<accession>A0A9P4IM34</accession>
<dbReference type="InterPro" id="IPR036390">
    <property type="entry name" value="WH_DNA-bd_sf"/>
</dbReference>
<dbReference type="SMART" id="SM00973">
    <property type="entry name" value="Sec63"/>
    <property type="match status" value="1"/>
</dbReference>
<dbReference type="AlphaFoldDB" id="A0A9P4IM34"/>
<evidence type="ECO:0000256" key="3">
    <source>
        <dbReference type="ARBA" id="ARBA00022801"/>
    </source>
</evidence>
<dbReference type="PANTHER" id="PTHR47835">
    <property type="entry name" value="HFM1, ATP DEPENDENT DNA HELICASE HOMOLOG"/>
    <property type="match status" value="1"/>
</dbReference>
<dbReference type="InterPro" id="IPR057842">
    <property type="entry name" value="WH_MER3"/>
</dbReference>
<dbReference type="PROSITE" id="PS51194">
    <property type="entry name" value="HELICASE_CTER"/>
    <property type="match status" value="1"/>
</dbReference>
<dbReference type="FunFam" id="1.10.3380.10:FF:000012">
    <property type="entry name" value="DEAD/DEAH box DNA helicase"/>
    <property type="match status" value="1"/>
</dbReference>
<feature type="domain" description="Helicase C-terminal" evidence="13">
    <location>
        <begin position="413"/>
        <end position="602"/>
    </location>
</feature>
<dbReference type="InterPro" id="IPR027417">
    <property type="entry name" value="P-loop_NTPase"/>
</dbReference>
<dbReference type="InterPro" id="IPR011545">
    <property type="entry name" value="DEAD/DEAH_box_helicase_dom"/>
</dbReference>
<dbReference type="EC" id="5.6.2.4" evidence="9"/>
<comment type="similarity">
    <text evidence="1">Belongs to the helicase family. SKI2 subfamily.</text>
</comment>
<feature type="compositionally biased region" description="Basic residues" evidence="11">
    <location>
        <begin position="1038"/>
        <end position="1047"/>
    </location>
</feature>
<evidence type="ECO:0000256" key="7">
    <source>
        <dbReference type="ARBA" id="ARBA00023254"/>
    </source>
</evidence>
<evidence type="ECO:0000256" key="2">
    <source>
        <dbReference type="ARBA" id="ARBA00022741"/>
    </source>
</evidence>
<evidence type="ECO:0000256" key="4">
    <source>
        <dbReference type="ARBA" id="ARBA00022806"/>
    </source>
</evidence>
<evidence type="ECO:0000256" key="8">
    <source>
        <dbReference type="ARBA" id="ARBA00034617"/>
    </source>
</evidence>
<dbReference type="EMBL" id="ML978121">
    <property type="protein sequence ID" value="KAF2104046.1"/>
    <property type="molecule type" value="Genomic_DNA"/>
</dbReference>
<comment type="catalytic activity">
    <reaction evidence="10">
        <text>ATP + H2O = ADP + phosphate + H(+)</text>
        <dbReference type="Rhea" id="RHEA:13065"/>
        <dbReference type="ChEBI" id="CHEBI:15377"/>
        <dbReference type="ChEBI" id="CHEBI:15378"/>
        <dbReference type="ChEBI" id="CHEBI:30616"/>
        <dbReference type="ChEBI" id="CHEBI:43474"/>
        <dbReference type="ChEBI" id="CHEBI:456216"/>
        <dbReference type="EC" id="5.6.2.4"/>
    </reaction>
</comment>
<dbReference type="FunFam" id="1.10.10.10:FF:000012">
    <property type="entry name" value="U5 small nuclear ribonucleoprotein helicase"/>
    <property type="match status" value="1"/>
</dbReference>
<evidence type="ECO:0000259" key="13">
    <source>
        <dbReference type="PROSITE" id="PS51194"/>
    </source>
</evidence>
<sequence length="1047" mass="117604">MQYGSYCPQMEDVSAVGGEMQYDAYDLGLLQQPVIDRRTQAAEGRARLTLPHSASQAAPRSFVQPTQRVERDTEPIEPARYAPSHFTYDGGLVARSSSSQNELASSPAYKANERRHHYFGNLDHQLPQENTVNERYQEDEERHVADTVPQRITNSLNLPHAPRMLVQGIELVSTHELPDRFRAIFPFPVFNAIQSKSFKTAFQSNDNLVLSSPTGSGKTAVLELAVCRTANIFPVGQYKIVYQAPTKALCAERQRDWQKKFGSLGLDCAELTGDSNASDLKNVQSATIIITTPEKWDSMTRKWKDHEKLMQLVRLCLIDEVHILKEARGATLEAVVSRMKSIGSQIRFVALSATVPNSEDIATWLGKDPNNQHLPAVRERFGEEFRPVKLQKHVCGFQSNGNDFAFDQTLSQKLPNVIAKYSHRKPVMVFCATRQGTQSTAKLLAEWWAKASPMGRYWEAPRKRIKMIDPNLQDCVDSAVAFHHAGLELADRHAVETAFLEGSVSVICCTSTLAVGVNLPCHFVVIKNTVTYAGGVGMKEYADLEVMQMLGRAGRPQFDDSAVAVIMTRQEKVRHYEKMVSGQEVLESCLHLNLTDHLNAEIGLGTITDAYSAKTWLTGTFLYVRMKQNQNHYRLEGDIGSGDLDERLDRICNRDIELLQEYELVTSDSKLETTEYGGAMARYYVNFATMKVFMDLPPKAKVSDILAALSKAAEFQELRFRAGEKSTYKILNDNPLMRYRIPVDLALSAHKVSLIIQTVLSSIDFPDEEKSRKHRAQYNTEVAIIFQHVHRLIRCIIDCQIQRDDPVSARNALMLARSLGARVWDDSPLHMKQIEGIGPITVRKFVNANIKTIEDLERMESHRIEGLVSRNPPFGAKLIDKCRAFPKLRISLSAGHNSVSKRNEGVILNMKAEIGFLNEIVPVQFNRKAVYVCFLAESSDGRKLHFCRISAKKLDKGQDILFSALLTSSTQSVTCYVMCDDIAGTMREASVQPKLPLSMFPAPKLQSADDSELRGNKEPRKSGINNSHPRNFNVPARGHSKLKTCWE</sequence>
<dbReference type="SUPFAM" id="SSF46785">
    <property type="entry name" value="Winged helix' DNA-binding domain"/>
    <property type="match status" value="1"/>
</dbReference>
<dbReference type="GO" id="GO:0003676">
    <property type="term" value="F:nucleic acid binding"/>
    <property type="evidence" value="ECO:0007669"/>
    <property type="project" value="InterPro"/>
</dbReference>
<dbReference type="GO" id="GO:0043138">
    <property type="term" value="F:3'-5' DNA helicase activity"/>
    <property type="evidence" value="ECO:0007669"/>
    <property type="project" value="UniProtKB-EC"/>
</dbReference>
<dbReference type="SMART" id="SM00487">
    <property type="entry name" value="DEXDc"/>
    <property type="match status" value="1"/>
</dbReference>
<dbReference type="Gene3D" id="1.10.150.20">
    <property type="entry name" value="5' to 3' exonuclease, C-terminal subdomain"/>
    <property type="match status" value="1"/>
</dbReference>
<feature type="compositionally biased region" description="Basic and acidic residues" evidence="11">
    <location>
        <begin position="1011"/>
        <end position="1021"/>
    </location>
</feature>
<dbReference type="OrthoDB" id="5575at2759"/>
<dbReference type="Gene3D" id="1.10.3380.10">
    <property type="entry name" value="Sec63 N-terminal domain-like domain"/>
    <property type="match status" value="1"/>
</dbReference>
<reference evidence="14" key="1">
    <citation type="journal article" date="2020" name="Stud. Mycol.">
        <title>101 Dothideomycetes genomes: a test case for predicting lifestyles and emergence of pathogens.</title>
        <authorList>
            <person name="Haridas S."/>
            <person name="Albert R."/>
            <person name="Binder M."/>
            <person name="Bloem J."/>
            <person name="Labutti K."/>
            <person name="Salamov A."/>
            <person name="Andreopoulos B."/>
            <person name="Baker S."/>
            <person name="Barry K."/>
            <person name="Bills G."/>
            <person name="Bluhm B."/>
            <person name="Cannon C."/>
            <person name="Castanera R."/>
            <person name="Culley D."/>
            <person name="Daum C."/>
            <person name="Ezra D."/>
            <person name="Gonzalez J."/>
            <person name="Henrissat B."/>
            <person name="Kuo A."/>
            <person name="Liang C."/>
            <person name="Lipzen A."/>
            <person name="Lutzoni F."/>
            <person name="Magnuson J."/>
            <person name="Mondo S."/>
            <person name="Nolan M."/>
            <person name="Ohm R."/>
            <person name="Pangilinan J."/>
            <person name="Park H.-J."/>
            <person name="Ramirez L."/>
            <person name="Alfaro M."/>
            <person name="Sun H."/>
            <person name="Tritt A."/>
            <person name="Yoshinaga Y."/>
            <person name="Zwiers L.-H."/>
            <person name="Turgeon B."/>
            <person name="Goodwin S."/>
            <person name="Spatafora J."/>
            <person name="Crous P."/>
            <person name="Grigoriev I."/>
        </authorList>
    </citation>
    <scope>NUCLEOTIDE SEQUENCE</scope>
    <source>
        <strain evidence="14">CBS 133067</strain>
    </source>
</reference>
<dbReference type="InterPro" id="IPR036388">
    <property type="entry name" value="WH-like_DNA-bd_sf"/>
</dbReference>
<dbReference type="CDD" id="cd18795">
    <property type="entry name" value="SF2_C_Ski2"/>
    <property type="match status" value="1"/>
</dbReference>
<dbReference type="PANTHER" id="PTHR47835:SF3">
    <property type="entry name" value="HELICASE FOR MEIOSIS 1"/>
    <property type="match status" value="1"/>
</dbReference>
<evidence type="ECO:0000256" key="5">
    <source>
        <dbReference type="ARBA" id="ARBA00022840"/>
    </source>
</evidence>
<dbReference type="SUPFAM" id="SSF158702">
    <property type="entry name" value="Sec63 N-terminal domain-like"/>
    <property type="match status" value="1"/>
</dbReference>
<dbReference type="GO" id="GO:0016787">
    <property type="term" value="F:hydrolase activity"/>
    <property type="evidence" value="ECO:0007669"/>
    <property type="project" value="UniProtKB-KW"/>
</dbReference>
<evidence type="ECO:0000259" key="12">
    <source>
        <dbReference type="PROSITE" id="PS51192"/>
    </source>
</evidence>
<keyword evidence="7" id="KW-0469">Meiosis</keyword>
<dbReference type="Pfam" id="PF02889">
    <property type="entry name" value="Sec63"/>
    <property type="match status" value="1"/>
</dbReference>
<comment type="catalytic activity">
    <reaction evidence="8">
        <text>Couples ATP hydrolysis with the unwinding of duplex DNA by translocating in the 3'-5' direction.</text>
        <dbReference type="EC" id="5.6.2.4"/>
    </reaction>
</comment>
<organism evidence="14 15">
    <name type="scientific">Rhizodiscina lignyota</name>
    <dbReference type="NCBI Taxonomy" id="1504668"/>
    <lineage>
        <taxon>Eukaryota</taxon>
        <taxon>Fungi</taxon>
        <taxon>Dikarya</taxon>
        <taxon>Ascomycota</taxon>
        <taxon>Pezizomycotina</taxon>
        <taxon>Dothideomycetes</taxon>
        <taxon>Pleosporomycetidae</taxon>
        <taxon>Aulographales</taxon>
        <taxon>Rhizodiscinaceae</taxon>
        <taxon>Rhizodiscina</taxon>
    </lineage>
</organism>
<proteinExistence type="inferred from homology"/>
<dbReference type="FunFam" id="3.40.50.300:FF:001076">
    <property type="entry name" value="ATP-dependent DNA helicase MER3"/>
    <property type="match status" value="1"/>
</dbReference>
<dbReference type="InterPro" id="IPR014001">
    <property type="entry name" value="Helicase_ATP-bd"/>
</dbReference>
<dbReference type="SUPFAM" id="SSF52540">
    <property type="entry name" value="P-loop containing nucleoside triphosphate hydrolases"/>
    <property type="match status" value="2"/>
</dbReference>
<dbReference type="GO" id="GO:0005524">
    <property type="term" value="F:ATP binding"/>
    <property type="evidence" value="ECO:0007669"/>
    <property type="project" value="UniProtKB-KW"/>
</dbReference>
<keyword evidence="3 14" id="KW-0378">Hydrolase</keyword>
<comment type="caution">
    <text evidence="14">The sequence shown here is derived from an EMBL/GenBank/DDBJ whole genome shotgun (WGS) entry which is preliminary data.</text>
</comment>
<evidence type="ECO:0000313" key="14">
    <source>
        <dbReference type="EMBL" id="KAF2104046.1"/>
    </source>
</evidence>
<evidence type="ECO:0000313" key="15">
    <source>
        <dbReference type="Proteomes" id="UP000799772"/>
    </source>
</evidence>